<feature type="active site" evidence="10">
    <location>
        <position position="207"/>
    </location>
</feature>
<dbReference type="NCBIfam" id="NF004042">
    <property type="entry name" value="PRK05550.1"/>
    <property type="match status" value="1"/>
</dbReference>
<dbReference type="Pfam" id="PF01641">
    <property type="entry name" value="SelR"/>
    <property type="match status" value="1"/>
</dbReference>
<comment type="catalytic activity">
    <reaction evidence="9 10">
        <text>[thioredoxin]-disulfide + L-methionine + H2O = L-methionine (S)-S-oxide + [thioredoxin]-dithiol</text>
        <dbReference type="Rhea" id="RHEA:19993"/>
        <dbReference type="Rhea" id="RHEA-COMP:10698"/>
        <dbReference type="Rhea" id="RHEA-COMP:10700"/>
        <dbReference type="ChEBI" id="CHEBI:15377"/>
        <dbReference type="ChEBI" id="CHEBI:29950"/>
        <dbReference type="ChEBI" id="CHEBI:50058"/>
        <dbReference type="ChEBI" id="CHEBI:57844"/>
        <dbReference type="ChEBI" id="CHEBI:58772"/>
        <dbReference type="EC" id="1.8.4.11"/>
    </reaction>
</comment>
<feature type="domain" description="MsrB" evidence="11">
    <location>
        <begin position="68"/>
        <end position="190"/>
    </location>
</feature>
<dbReference type="InterPro" id="IPR036509">
    <property type="entry name" value="Met_Sox_Rdtase_MsrA_sf"/>
</dbReference>
<evidence type="ECO:0000256" key="5">
    <source>
        <dbReference type="ARBA" id="ARBA00023002"/>
    </source>
</evidence>
<comment type="caution">
    <text evidence="12">The sequence shown here is derived from an EMBL/GenBank/DDBJ whole genome shotgun (WGS) entry which is preliminary data.</text>
</comment>
<evidence type="ECO:0000256" key="8">
    <source>
        <dbReference type="ARBA" id="ARBA00048488"/>
    </source>
</evidence>
<dbReference type="InterPro" id="IPR002579">
    <property type="entry name" value="Met_Sox_Rdtase_MsrB_dom"/>
</dbReference>
<dbReference type="GO" id="GO:0033743">
    <property type="term" value="F:peptide-methionine (R)-S-oxide reductase activity"/>
    <property type="evidence" value="ECO:0007669"/>
    <property type="project" value="UniProtKB-EC"/>
</dbReference>
<evidence type="ECO:0000256" key="1">
    <source>
        <dbReference type="ARBA" id="ARBA00001947"/>
    </source>
</evidence>
<protein>
    <recommendedName>
        <fullName evidence="10">Peptide methionine sulfoxide reductase MsrA</fullName>
        <shortName evidence="10">Protein-methionine-S-oxide reductase</shortName>
        <ecNumber evidence="10">1.8.4.11</ecNumber>
    </recommendedName>
    <alternativeName>
        <fullName evidence="10">Peptide-methionine (S)-S-oxide reductase</fullName>
        <shortName evidence="10">Peptide Met(O) reductase</shortName>
    </alternativeName>
</protein>
<dbReference type="Pfam" id="PF01625">
    <property type="entry name" value="PMSR"/>
    <property type="match status" value="1"/>
</dbReference>
<dbReference type="Gene3D" id="2.170.150.20">
    <property type="entry name" value="Peptide methionine sulfoxide reductase"/>
    <property type="match status" value="1"/>
</dbReference>
<dbReference type="SUPFAM" id="SSF55068">
    <property type="entry name" value="Peptide methionine sulfoxide reductase"/>
    <property type="match status" value="1"/>
</dbReference>
<dbReference type="PROSITE" id="PS51790">
    <property type="entry name" value="MSRB"/>
    <property type="match status" value="1"/>
</dbReference>
<reference evidence="12 13" key="1">
    <citation type="submission" date="2018-08" db="EMBL/GenBank/DDBJ databases">
        <title>Genome analysis of the thermophilic bacterium of the candidate phylum Aminicenantes from deep subsurface aquifer revealed its physiology and ecological role.</title>
        <authorList>
            <person name="Kadnikov V.V."/>
            <person name="Mardanov A.V."/>
            <person name="Beletsky A.V."/>
            <person name="Karnachuk O.V."/>
            <person name="Ravin N.V."/>
        </authorList>
    </citation>
    <scope>NUCLEOTIDE SEQUENCE [LARGE SCALE GENOMIC DNA]</scope>
    <source>
        <strain evidence="12">BY38</strain>
    </source>
</reference>
<gene>
    <name evidence="10" type="primary">msrA</name>
    <name evidence="12" type="ORF">OP8BY_1739</name>
</gene>
<dbReference type="Proteomes" id="UP000257323">
    <property type="component" value="Unassembled WGS sequence"/>
</dbReference>
<keyword evidence="3" id="KW-0479">Metal-binding</keyword>
<dbReference type="HAMAP" id="MF_01401">
    <property type="entry name" value="MsrA"/>
    <property type="match status" value="1"/>
</dbReference>
<comment type="cofactor">
    <cofactor evidence="1">
        <name>Zn(2+)</name>
        <dbReference type="ChEBI" id="CHEBI:29105"/>
    </cofactor>
</comment>
<dbReference type="NCBIfam" id="TIGR00357">
    <property type="entry name" value="peptide-methionine (R)-S-oxide reductase MsrB"/>
    <property type="match status" value="1"/>
</dbReference>
<dbReference type="EMBL" id="QUAH01000003">
    <property type="protein sequence ID" value="RFT16561.1"/>
    <property type="molecule type" value="Genomic_DNA"/>
</dbReference>
<evidence type="ECO:0000256" key="9">
    <source>
        <dbReference type="ARBA" id="ARBA00048782"/>
    </source>
</evidence>
<comment type="function">
    <text evidence="10">Has an important function as a repair enzyme for proteins that have been inactivated by oxidation. Catalyzes the reversible oxidation-reduction of methionine sulfoxide in proteins to methionine.</text>
</comment>
<keyword evidence="5 10" id="KW-0560">Oxidoreductase</keyword>
<evidence type="ECO:0000256" key="2">
    <source>
        <dbReference type="ARBA" id="ARBA00007174"/>
    </source>
</evidence>
<dbReference type="NCBIfam" id="TIGR00401">
    <property type="entry name" value="msrA"/>
    <property type="match status" value="1"/>
</dbReference>
<dbReference type="SUPFAM" id="SSF51316">
    <property type="entry name" value="Mss4-like"/>
    <property type="match status" value="1"/>
</dbReference>
<dbReference type="GO" id="GO:0008113">
    <property type="term" value="F:peptide-methionine (S)-S-oxide reductase activity"/>
    <property type="evidence" value="ECO:0007669"/>
    <property type="project" value="UniProtKB-UniRule"/>
</dbReference>
<dbReference type="PANTHER" id="PTHR43774:SF1">
    <property type="entry name" value="PEPTIDE METHIONINE SULFOXIDE REDUCTASE MSRA 2"/>
    <property type="match status" value="1"/>
</dbReference>
<evidence type="ECO:0000256" key="7">
    <source>
        <dbReference type="ARBA" id="ARBA00047806"/>
    </source>
</evidence>
<dbReference type="AlphaFoldDB" id="A0A3E2BPD4"/>
<comment type="similarity">
    <text evidence="2">Belongs to the MsrB Met sulfoxide reductase family.</text>
</comment>
<dbReference type="GO" id="GO:0046872">
    <property type="term" value="F:metal ion binding"/>
    <property type="evidence" value="ECO:0007669"/>
    <property type="project" value="UniProtKB-KW"/>
</dbReference>
<evidence type="ECO:0000313" key="13">
    <source>
        <dbReference type="Proteomes" id="UP000257323"/>
    </source>
</evidence>
<dbReference type="Gene3D" id="3.30.1060.10">
    <property type="entry name" value="Peptide methionine sulphoxide reductase MsrA"/>
    <property type="match status" value="1"/>
</dbReference>
<dbReference type="GO" id="GO:0006979">
    <property type="term" value="P:response to oxidative stress"/>
    <property type="evidence" value="ECO:0007669"/>
    <property type="project" value="UniProtKB-ARBA"/>
</dbReference>
<comment type="similarity">
    <text evidence="10">Belongs to the MsrA Met sulfoxide reductase family.</text>
</comment>
<evidence type="ECO:0000256" key="3">
    <source>
        <dbReference type="ARBA" id="ARBA00022723"/>
    </source>
</evidence>
<proteinExistence type="inferred from homology"/>
<evidence type="ECO:0000256" key="6">
    <source>
        <dbReference type="ARBA" id="ARBA00023268"/>
    </source>
</evidence>
<name>A0A3E2BPD4_9BACT</name>
<sequence length="354" mass="40094">MYSGIVGFYEHPETNMLKTYQKMIILGLSLLLAWAGWKGLNALFYRGSAAALNQAVEGTRMKKINKSLEDWKKELSPEQFRVLFQKGTEPAFTGQYNDFWEEGVYLCAACGTPLFRSEDKYDHRTGWPSFKEAFAETNLEYHDDLSLGMHRTEVRCAVCGGHLGHFFYDGPAPSGKHFCVNSAAMKFMTASQAGDQLPRVATFAAGCFWGVEYRLSQIEGVLETAVGYSGGKTPNPGYRQVLTGKTGHAEAVQLVYDPKIISYEQLVRKFFELHDPTQYHRQGPDVGPNYRSAIFYHDQEQKRIAESVKAELQASGRFRKKIVTEISPFKSFYRAEEYHQKYYQKKLGPACPTG</sequence>
<dbReference type="FunFam" id="2.170.150.20:FF:000001">
    <property type="entry name" value="Peptide methionine sulfoxide reductase MsrB"/>
    <property type="match status" value="1"/>
</dbReference>
<accession>A0A3E2BPD4</accession>
<dbReference type="GO" id="GO:0033744">
    <property type="term" value="F:L-methionine:thioredoxin-disulfide S-oxidoreductase activity"/>
    <property type="evidence" value="ECO:0007669"/>
    <property type="project" value="RHEA"/>
</dbReference>
<evidence type="ECO:0000256" key="4">
    <source>
        <dbReference type="ARBA" id="ARBA00022833"/>
    </source>
</evidence>
<dbReference type="InterPro" id="IPR002569">
    <property type="entry name" value="Met_Sox_Rdtase_MsrA_dom"/>
</dbReference>
<organism evidence="12 13">
    <name type="scientific">Candidatus Saccharicenans subterraneus</name>
    <dbReference type="NCBI Taxonomy" id="2508984"/>
    <lineage>
        <taxon>Bacteria</taxon>
        <taxon>Candidatus Aminicenantota</taxon>
        <taxon>Candidatus Aminicenantia</taxon>
        <taxon>Candidatus Aminicenantales</taxon>
        <taxon>Candidatus Saccharicenantaceae</taxon>
        <taxon>Candidatus Saccharicenans</taxon>
    </lineage>
</organism>
<comment type="catalytic activity">
    <reaction evidence="8">
        <text>L-methionyl-[protein] + [thioredoxin]-disulfide + H2O = L-methionyl-(R)-S-oxide-[protein] + [thioredoxin]-dithiol</text>
        <dbReference type="Rhea" id="RHEA:24164"/>
        <dbReference type="Rhea" id="RHEA-COMP:10698"/>
        <dbReference type="Rhea" id="RHEA-COMP:10700"/>
        <dbReference type="Rhea" id="RHEA-COMP:12313"/>
        <dbReference type="Rhea" id="RHEA-COMP:12314"/>
        <dbReference type="ChEBI" id="CHEBI:15377"/>
        <dbReference type="ChEBI" id="CHEBI:16044"/>
        <dbReference type="ChEBI" id="CHEBI:29950"/>
        <dbReference type="ChEBI" id="CHEBI:45764"/>
        <dbReference type="ChEBI" id="CHEBI:50058"/>
        <dbReference type="EC" id="1.8.4.12"/>
    </reaction>
</comment>
<evidence type="ECO:0000259" key="11">
    <source>
        <dbReference type="PROSITE" id="PS51790"/>
    </source>
</evidence>
<dbReference type="EC" id="1.8.4.11" evidence="10"/>
<dbReference type="InterPro" id="IPR011057">
    <property type="entry name" value="Mss4-like_sf"/>
</dbReference>
<keyword evidence="4" id="KW-0862">Zinc</keyword>
<dbReference type="PANTHER" id="PTHR43774">
    <property type="entry name" value="PEPTIDE METHIONINE SULFOXIDE REDUCTASE"/>
    <property type="match status" value="1"/>
</dbReference>
<evidence type="ECO:0000313" key="12">
    <source>
        <dbReference type="EMBL" id="RFT16561.1"/>
    </source>
</evidence>
<evidence type="ECO:0000256" key="10">
    <source>
        <dbReference type="HAMAP-Rule" id="MF_01401"/>
    </source>
</evidence>
<comment type="catalytic activity">
    <reaction evidence="7 10">
        <text>L-methionyl-[protein] + [thioredoxin]-disulfide + H2O = L-methionyl-(S)-S-oxide-[protein] + [thioredoxin]-dithiol</text>
        <dbReference type="Rhea" id="RHEA:14217"/>
        <dbReference type="Rhea" id="RHEA-COMP:10698"/>
        <dbReference type="Rhea" id="RHEA-COMP:10700"/>
        <dbReference type="Rhea" id="RHEA-COMP:12313"/>
        <dbReference type="Rhea" id="RHEA-COMP:12315"/>
        <dbReference type="ChEBI" id="CHEBI:15377"/>
        <dbReference type="ChEBI" id="CHEBI:16044"/>
        <dbReference type="ChEBI" id="CHEBI:29950"/>
        <dbReference type="ChEBI" id="CHEBI:44120"/>
        <dbReference type="ChEBI" id="CHEBI:50058"/>
        <dbReference type="EC" id="1.8.4.11"/>
    </reaction>
</comment>
<keyword evidence="6" id="KW-0511">Multifunctional enzyme</keyword>